<keyword evidence="5 10" id="KW-0328">Glycosyltransferase</keyword>
<dbReference type="Proteomes" id="UP000031838">
    <property type="component" value="Chromosome 2"/>
</dbReference>
<feature type="compositionally biased region" description="Low complexity" evidence="11">
    <location>
        <begin position="643"/>
        <end position="669"/>
    </location>
</feature>
<evidence type="ECO:0000256" key="5">
    <source>
        <dbReference type="ARBA" id="ARBA00022676"/>
    </source>
</evidence>
<dbReference type="GO" id="GO:0005975">
    <property type="term" value="P:carbohydrate metabolic process"/>
    <property type="evidence" value="ECO:0007669"/>
    <property type="project" value="InterPro"/>
</dbReference>
<feature type="region of interest" description="Disordered" evidence="11">
    <location>
        <begin position="584"/>
        <end position="710"/>
    </location>
</feature>
<dbReference type="InterPro" id="IPR017853">
    <property type="entry name" value="GH"/>
</dbReference>
<dbReference type="EMBL" id="CP002581">
    <property type="protein sequence ID" value="AJK48904.1"/>
    <property type="molecule type" value="Genomic_DNA"/>
</dbReference>
<organism evidence="12 13">
    <name type="scientific">Burkholderia plantarii</name>
    <dbReference type="NCBI Taxonomy" id="41899"/>
    <lineage>
        <taxon>Bacteria</taxon>
        <taxon>Pseudomonadati</taxon>
        <taxon>Pseudomonadota</taxon>
        <taxon>Betaproteobacteria</taxon>
        <taxon>Burkholderiales</taxon>
        <taxon>Burkholderiaceae</taxon>
        <taxon>Burkholderia</taxon>
    </lineage>
</organism>
<feature type="compositionally biased region" description="Pro residues" evidence="11">
    <location>
        <begin position="631"/>
        <end position="642"/>
    </location>
</feature>
<evidence type="ECO:0000256" key="11">
    <source>
        <dbReference type="SAM" id="MobiDB-lite"/>
    </source>
</evidence>
<dbReference type="InterPro" id="IPR003385">
    <property type="entry name" value="Glyco_hydro_77"/>
</dbReference>
<dbReference type="NCBIfam" id="TIGR00217">
    <property type="entry name" value="malQ"/>
    <property type="match status" value="1"/>
</dbReference>
<accession>A0A0B6S3E9</accession>
<evidence type="ECO:0000256" key="2">
    <source>
        <dbReference type="ARBA" id="ARBA00005684"/>
    </source>
</evidence>
<keyword evidence="7 10" id="KW-0119">Carbohydrate metabolism</keyword>
<name>A0A0B6S3E9_BURPL</name>
<comment type="similarity">
    <text evidence="2 10">Belongs to the disproportionating enzyme family.</text>
</comment>
<evidence type="ECO:0000256" key="10">
    <source>
        <dbReference type="RuleBase" id="RU361207"/>
    </source>
</evidence>
<dbReference type="EC" id="2.4.1.25" evidence="3 10"/>
<evidence type="ECO:0000256" key="8">
    <source>
        <dbReference type="ARBA" id="ARBA00031423"/>
    </source>
</evidence>
<evidence type="ECO:0000256" key="9">
    <source>
        <dbReference type="ARBA" id="ARBA00031501"/>
    </source>
</evidence>
<evidence type="ECO:0000256" key="7">
    <source>
        <dbReference type="ARBA" id="ARBA00023277"/>
    </source>
</evidence>
<dbReference type="GO" id="GO:0004134">
    <property type="term" value="F:4-alpha-glucanotransferase activity"/>
    <property type="evidence" value="ECO:0007669"/>
    <property type="project" value="UniProtKB-EC"/>
</dbReference>
<dbReference type="SUPFAM" id="SSF51445">
    <property type="entry name" value="(Trans)glycosidases"/>
    <property type="match status" value="1"/>
</dbReference>
<evidence type="ECO:0000313" key="12">
    <source>
        <dbReference type="EMBL" id="AJK48904.1"/>
    </source>
</evidence>
<dbReference type="PANTHER" id="PTHR32438">
    <property type="entry name" value="4-ALPHA-GLUCANOTRANSFERASE DPE1, CHLOROPLASTIC/AMYLOPLASTIC"/>
    <property type="match status" value="1"/>
</dbReference>
<keyword evidence="13" id="KW-1185">Reference proteome</keyword>
<gene>
    <name evidence="12" type="primary">malQ</name>
    <name evidence="12" type="ORF">BGL_2c08200</name>
</gene>
<feature type="compositionally biased region" description="Low complexity" evidence="11">
    <location>
        <begin position="595"/>
        <end position="611"/>
    </location>
</feature>
<reference evidence="13" key="1">
    <citation type="submission" date="2011-03" db="EMBL/GenBank/DDBJ databases">
        <authorList>
            <person name="Voget S."/>
            <person name="Streit W.R."/>
            <person name="Jaeger K.E."/>
            <person name="Daniel R."/>
        </authorList>
    </citation>
    <scope>NUCLEOTIDE SEQUENCE [LARGE SCALE GENOMIC DNA]</scope>
    <source>
        <strain evidence="13">PG1</strain>
    </source>
</reference>
<proteinExistence type="inferred from homology"/>
<evidence type="ECO:0000313" key="13">
    <source>
        <dbReference type="Proteomes" id="UP000031838"/>
    </source>
</evidence>
<evidence type="ECO:0000256" key="6">
    <source>
        <dbReference type="ARBA" id="ARBA00022679"/>
    </source>
</evidence>
<dbReference type="PANTHER" id="PTHR32438:SF5">
    <property type="entry name" value="4-ALPHA-GLUCANOTRANSFERASE DPE1, CHLOROPLASTIC_AMYLOPLASTIC"/>
    <property type="match status" value="1"/>
</dbReference>
<protein>
    <recommendedName>
        <fullName evidence="4 10">4-alpha-glucanotransferase</fullName>
        <ecNumber evidence="3 10">2.4.1.25</ecNumber>
    </recommendedName>
    <alternativeName>
        <fullName evidence="8 10">Amylomaltase</fullName>
    </alternativeName>
    <alternativeName>
        <fullName evidence="9 10">Disproportionating enzyme</fullName>
    </alternativeName>
</protein>
<evidence type="ECO:0000256" key="4">
    <source>
        <dbReference type="ARBA" id="ARBA00020295"/>
    </source>
</evidence>
<feature type="compositionally biased region" description="Basic and acidic residues" evidence="11">
    <location>
        <begin position="585"/>
        <end position="594"/>
    </location>
</feature>
<evidence type="ECO:0000256" key="1">
    <source>
        <dbReference type="ARBA" id="ARBA00000439"/>
    </source>
</evidence>
<reference evidence="12 13" key="2">
    <citation type="journal article" date="2016" name="Appl. Microbiol. Biotechnol.">
        <title>Mutations improving production and secretion of extracellular lipase by Burkholderia glumae PG1.</title>
        <authorList>
            <person name="Knapp A."/>
            <person name="Voget S."/>
            <person name="Gao R."/>
            <person name="Zaburannyi N."/>
            <person name="Krysciak D."/>
            <person name="Breuer M."/>
            <person name="Hauer B."/>
            <person name="Streit W.R."/>
            <person name="Muller R."/>
            <person name="Daniel R."/>
            <person name="Jaeger K.E."/>
        </authorList>
    </citation>
    <scope>NUCLEOTIDE SEQUENCE [LARGE SCALE GENOMIC DNA]</scope>
    <source>
        <strain evidence="12 13">PG1</strain>
    </source>
</reference>
<dbReference type="Gene3D" id="3.20.20.80">
    <property type="entry name" value="Glycosidases"/>
    <property type="match status" value="2"/>
</dbReference>
<dbReference type="AlphaFoldDB" id="A0A0B6S3E9"/>
<dbReference type="HOGENOM" id="CLU_022072_1_0_4"/>
<dbReference type="KEGG" id="bgp:BGL_2c08200"/>
<dbReference type="Pfam" id="PF02446">
    <property type="entry name" value="Glyco_hydro_77"/>
    <property type="match status" value="1"/>
</dbReference>
<sequence>MSTGHDASLAALARAAGLEPEWTDAADQPRRVGDDALAVLLDALGLPAASLADREWSLAALAAPAAPPPLVTATAGEAVPWPAAAGRAGGGYTLTPEDGARVTGRLAADPAGGGARLPAIDTPGYHLVETDEASVTVAVAPARGWTIGDAAFAAGRQRPWGLAAQLYGLRRAGDFGIGDTTALAALAGSAARLGADALAISPTHATFPAQPERDSPYSPSSRRWHNLAYVDPDDVAGPQATAAALAETGLADTAARLAAAPLVDWPLAVHTKLRVLRALFERWRAHPSPDADAFARFVADGGAALHAHACFDALHAQALADRREPDWRRWPEALRGGPDAPGVRAFAAAHADDVAFFSFAQWLAARGLDGAHRAARGAGMSIGTIADLAVGCAPDGSDAWAAPGLMLGAASIGAPPDLFNADGQAWGVTTWTPAALRASGFAPFIALLRAAFAHAGGVRIDHILGFARLWIVRDGTSARDGAYLRYPLDDLLRLVALESSRHRAIAIGEDLGTVPDGLRERLAARGIAGMRVLWFERDADGAFRRPERWDRDAVAMPSTHDLPTLAGWWRGVDLAWRRHVAAPDAGHEGGDKVADATSKAAAAPATDAATPPAAPGRHDAFDAFAASRSPADPPVTWPPSSDPAPSVAASAQPPAAAPLARDAEAATPAGGTDQPAASPPSTHPVSRDMNPTLPAHSPTAAPPSLPPDLAERDADRAALWSALVDARVVPPPASSTPPAPDAPPVAAALAFVARSASALALVPLEDLLALPAQPNLPGPPVGHPNWRRRMPRETAGLLDDAADATLAAVALARRTGTEAP</sequence>
<dbReference type="RefSeq" id="WP_042627467.1">
    <property type="nucleotide sequence ID" value="NZ_CP002581.1"/>
</dbReference>
<evidence type="ECO:0000256" key="3">
    <source>
        <dbReference type="ARBA" id="ARBA00012560"/>
    </source>
</evidence>
<keyword evidence="6 10" id="KW-0808">Transferase</keyword>
<comment type="catalytic activity">
    <reaction evidence="1 10">
        <text>Transfers a segment of a (1-&gt;4)-alpha-D-glucan to a new position in an acceptor, which may be glucose or a (1-&gt;4)-alpha-D-glucan.</text>
        <dbReference type="EC" id="2.4.1.25"/>
    </reaction>
</comment>